<gene>
    <name evidence="4" type="ORF">LVJ94_53070</name>
</gene>
<dbReference type="Gene3D" id="2.60.40.10">
    <property type="entry name" value="Immunoglobulins"/>
    <property type="match status" value="3"/>
</dbReference>
<keyword evidence="2" id="KW-0732">Signal</keyword>
<feature type="compositionally biased region" description="Polar residues" evidence="1">
    <location>
        <begin position="123"/>
        <end position="132"/>
    </location>
</feature>
<name>A0ABZ2L3T4_9BACT</name>
<dbReference type="PROSITE" id="PS51257">
    <property type="entry name" value="PROKAR_LIPOPROTEIN"/>
    <property type="match status" value="1"/>
</dbReference>
<dbReference type="SUPFAM" id="SSF49299">
    <property type="entry name" value="PKD domain"/>
    <property type="match status" value="3"/>
</dbReference>
<accession>A0ABZ2L3T4</accession>
<proteinExistence type="predicted"/>
<dbReference type="SMART" id="SM00089">
    <property type="entry name" value="PKD"/>
    <property type="match status" value="3"/>
</dbReference>
<protein>
    <submittedName>
        <fullName evidence="4">PKD domain-containing protein</fullName>
    </submittedName>
</protein>
<keyword evidence="5" id="KW-1185">Reference proteome</keyword>
<dbReference type="RefSeq" id="WP_394835263.1">
    <property type="nucleotide sequence ID" value="NZ_CP089929.1"/>
</dbReference>
<dbReference type="InterPro" id="IPR013783">
    <property type="entry name" value="Ig-like_fold"/>
</dbReference>
<dbReference type="PANTHER" id="PTHR46182">
    <property type="entry name" value="FI19480P1"/>
    <property type="match status" value="1"/>
</dbReference>
<sequence length="312" mass="31948">MTTYFGKVAACALLGTLVLAGCSNDDDDNKAPVANAGTAQSVKVNQKVTLDGSKSKDPDGDKLTFKWAVTKQPQGSTLKIEETTDKPSLMPAVPGEYEIELTVNDGQASAKASVKVTASAESQNGKPTSRATGPSKVLVGANVALDGSQSSDPDQGDTLTYKWNLGKPPSSTAALSAANVAKPTFKADLAGEYIASLIVNDSKADSTGVEVKVKAVATNAKPVANAGTAQNVAVAATVTLDGSASTDSDAGDVLTYKWTVKSKPASSAAALNDATAKKPTFTADKAGEYEFELVVNDELENSAPVTVKVTAQ</sequence>
<dbReference type="PANTHER" id="PTHR46182:SF2">
    <property type="entry name" value="FI19480P1"/>
    <property type="match status" value="1"/>
</dbReference>
<dbReference type="CDD" id="cd00146">
    <property type="entry name" value="PKD"/>
    <property type="match status" value="2"/>
</dbReference>
<dbReference type="InterPro" id="IPR035986">
    <property type="entry name" value="PKD_dom_sf"/>
</dbReference>
<dbReference type="EMBL" id="CP089983">
    <property type="protein sequence ID" value="WXB05617.1"/>
    <property type="molecule type" value="Genomic_DNA"/>
</dbReference>
<evidence type="ECO:0000256" key="1">
    <source>
        <dbReference type="SAM" id="MobiDB-lite"/>
    </source>
</evidence>
<dbReference type="InterPro" id="IPR029865">
    <property type="entry name" value="KIAA0319-like"/>
</dbReference>
<feature type="domain" description="PKD/Chitinase" evidence="3">
    <location>
        <begin position="33"/>
        <end position="121"/>
    </location>
</feature>
<reference evidence="4" key="1">
    <citation type="submission" date="2021-12" db="EMBL/GenBank/DDBJ databases">
        <title>Discovery of the Pendulisporaceae a myxobacterial family with distinct sporulation behavior and unique specialized metabolism.</title>
        <authorList>
            <person name="Garcia R."/>
            <person name="Popoff A."/>
            <person name="Bader C.D."/>
            <person name="Loehr J."/>
            <person name="Walesch S."/>
            <person name="Walt C."/>
            <person name="Boldt J."/>
            <person name="Bunk B."/>
            <person name="Haeckl F.J.F.P.J."/>
            <person name="Gunesch A.P."/>
            <person name="Birkelbach J."/>
            <person name="Nuebel U."/>
            <person name="Pietschmann T."/>
            <person name="Bach T."/>
            <person name="Mueller R."/>
        </authorList>
    </citation>
    <scope>NUCLEOTIDE SEQUENCE</scope>
    <source>
        <strain evidence="4">MSr11367</strain>
    </source>
</reference>
<feature type="domain" description="PKD/Chitinase" evidence="3">
    <location>
        <begin position="223"/>
        <end position="312"/>
    </location>
</feature>
<evidence type="ECO:0000313" key="5">
    <source>
        <dbReference type="Proteomes" id="UP001374803"/>
    </source>
</evidence>
<feature type="chain" id="PRO_5045938652" evidence="2">
    <location>
        <begin position="21"/>
        <end position="312"/>
    </location>
</feature>
<dbReference type="Proteomes" id="UP001374803">
    <property type="component" value="Chromosome"/>
</dbReference>
<feature type="signal peptide" evidence="2">
    <location>
        <begin position="1"/>
        <end position="20"/>
    </location>
</feature>
<evidence type="ECO:0000313" key="4">
    <source>
        <dbReference type="EMBL" id="WXB05617.1"/>
    </source>
</evidence>
<dbReference type="InterPro" id="IPR022409">
    <property type="entry name" value="PKD/Chitinase_dom"/>
</dbReference>
<dbReference type="Pfam" id="PF22352">
    <property type="entry name" value="K319L-like_PKD"/>
    <property type="match status" value="3"/>
</dbReference>
<feature type="region of interest" description="Disordered" evidence="1">
    <location>
        <begin position="114"/>
        <end position="135"/>
    </location>
</feature>
<organism evidence="4 5">
    <name type="scientific">Pendulispora rubella</name>
    <dbReference type="NCBI Taxonomy" id="2741070"/>
    <lineage>
        <taxon>Bacteria</taxon>
        <taxon>Pseudomonadati</taxon>
        <taxon>Myxococcota</taxon>
        <taxon>Myxococcia</taxon>
        <taxon>Myxococcales</taxon>
        <taxon>Sorangiineae</taxon>
        <taxon>Pendulisporaceae</taxon>
        <taxon>Pendulispora</taxon>
    </lineage>
</organism>
<evidence type="ECO:0000256" key="2">
    <source>
        <dbReference type="SAM" id="SignalP"/>
    </source>
</evidence>
<evidence type="ECO:0000259" key="3">
    <source>
        <dbReference type="SMART" id="SM00089"/>
    </source>
</evidence>
<feature type="domain" description="PKD/Chitinase" evidence="3">
    <location>
        <begin position="128"/>
        <end position="216"/>
    </location>
</feature>